<evidence type="ECO:0000259" key="5">
    <source>
        <dbReference type="PROSITE" id="PS50102"/>
    </source>
</evidence>
<protein>
    <recommendedName>
        <fullName evidence="5">RRM domain-containing protein</fullName>
    </recommendedName>
</protein>
<dbReference type="InterPro" id="IPR000504">
    <property type="entry name" value="RRM_dom"/>
</dbReference>
<dbReference type="InterPro" id="IPR012677">
    <property type="entry name" value="Nucleotide-bd_a/b_plait_sf"/>
</dbReference>
<dbReference type="Gene3D" id="3.30.70.330">
    <property type="match status" value="2"/>
</dbReference>
<dbReference type="Proteomes" id="UP000812440">
    <property type="component" value="Chromosome 2"/>
</dbReference>
<keyword evidence="1" id="KW-0677">Repeat</keyword>
<dbReference type="FunFam" id="3.30.70.330:FF:000429">
    <property type="entry name" value="Heterogeneous nuclear ribonucleoprotein A1-like 2"/>
    <property type="match status" value="1"/>
</dbReference>
<dbReference type="PANTHER" id="PTHR48026">
    <property type="entry name" value="HOMOLOGOUS TO DROSOPHILA SQD (SQUID) PROTEIN"/>
    <property type="match status" value="1"/>
</dbReference>
<keyword evidence="2 3" id="KW-0694">RNA-binding</keyword>
<feature type="region of interest" description="Disordered" evidence="4">
    <location>
        <begin position="188"/>
        <end position="209"/>
    </location>
</feature>
<name>A0A8T2K8A4_9PIPI</name>
<dbReference type="EMBL" id="JAACNH010000002">
    <property type="protein sequence ID" value="KAG8452642.1"/>
    <property type="molecule type" value="Genomic_DNA"/>
</dbReference>
<dbReference type="OrthoDB" id="1875751at2759"/>
<dbReference type="CDD" id="cd12761">
    <property type="entry name" value="RRM1_hnRNPA1"/>
    <property type="match status" value="1"/>
</dbReference>
<gene>
    <name evidence="6" type="ORF">GDO86_004433</name>
</gene>
<sequence>MHKSEAPKEPEQLRKLFIGGLSFETTDDSLRSHFEQWGTLTDCVVMRDPNSKRSRGFGFVTYASTDEVDAAMDARPHRVDGRVVEPKRAVSREDSSRPGAHLTVKKIFVGGIKEDTEEHHLRDYFETYGKIEAVEIMTDRGSGKKRGFAFITFEDHDSVDKIVIQKYHTINDHNCEVRKALSKQEMATATTNQRGRGGSGSFSRGGFGNDNYGGRGGNFSGSRGGGGGGGFGGRGYGGDGFNGYGNDGDYGSSPPYSGNRGYTGGQGYGGGQGGGYGGNGGGYEGYNNGGGSGFGGSGGNFGGSGGYNDFGNYNSQSSSSFGPMKGGNYGGRTSGPYGGGGGVISRRGQPGKRQVTTKIEFSQAQKILLHDAIGLQDAIGKEESYLNV</sequence>
<evidence type="ECO:0000313" key="7">
    <source>
        <dbReference type="Proteomes" id="UP000812440"/>
    </source>
</evidence>
<dbReference type="FunFam" id="3.30.70.330:FF:000048">
    <property type="entry name" value="Heterogeneous nuclear ribonucleoprotein a1 isoform"/>
    <property type="match status" value="1"/>
</dbReference>
<dbReference type="SMART" id="SM00360">
    <property type="entry name" value="RRM"/>
    <property type="match status" value="2"/>
</dbReference>
<dbReference type="GO" id="GO:0071013">
    <property type="term" value="C:catalytic step 2 spliceosome"/>
    <property type="evidence" value="ECO:0007669"/>
    <property type="project" value="TreeGrafter"/>
</dbReference>
<dbReference type="GO" id="GO:0003730">
    <property type="term" value="F:mRNA 3'-UTR binding"/>
    <property type="evidence" value="ECO:0007669"/>
    <property type="project" value="TreeGrafter"/>
</dbReference>
<evidence type="ECO:0000256" key="4">
    <source>
        <dbReference type="SAM" id="MobiDB-lite"/>
    </source>
</evidence>
<dbReference type="SUPFAM" id="SSF54928">
    <property type="entry name" value="RNA-binding domain, RBD"/>
    <property type="match status" value="2"/>
</dbReference>
<feature type="compositionally biased region" description="Gly residues" evidence="4">
    <location>
        <begin position="324"/>
        <end position="343"/>
    </location>
</feature>
<organism evidence="6 7">
    <name type="scientific">Hymenochirus boettgeri</name>
    <name type="common">Congo dwarf clawed frog</name>
    <dbReference type="NCBI Taxonomy" id="247094"/>
    <lineage>
        <taxon>Eukaryota</taxon>
        <taxon>Metazoa</taxon>
        <taxon>Chordata</taxon>
        <taxon>Craniata</taxon>
        <taxon>Vertebrata</taxon>
        <taxon>Euteleostomi</taxon>
        <taxon>Amphibia</taxon>
        <taxon>Batrachia</taxon>
        <taxon>Anura</taxon>
        <taxon>Pipoidea</taxon>
        <taxon>Pipidae</taxon>
        <taxon>Pipinae</taxon>
        <taxon>Hymenochirus</taxon>
    </lineage>
</organism>
<evidence type="ECO:0000313" key="6">
    <source>
        <dbReference type="EMBL" id="KAG8452642.1"/>
    </source>
</evidence>
<proteinExistence type="predicted"/>
<evidence type="ECO:0000256" key="1">
    <source>
        <dbReference type="ARBA" id="ARBA00022737"/>
    </source>
</evidence>
<dbReference type="PANTHER" id="PTHR48026:SF2">
    <property type="entry name" value="HETEROGENEOUS NUCLEAR RIBONUCLEOPROTEIN A1-RELATED"/>
    <property type="match status" value="1"/>
</dbReference>
<feature type="domain" description="RRM" evidence="5">
    <location>
        <begin position="14"/>
        <end position="97"/>
    </location>
</feature>
<accession>A0A8T2K8A4</accession>
<evidence type="ECO:0000256" key="3">
    <source>
        <dbReference type="PROSITE-ProRule" id="PRU00176"/>
    </source>
</evidence>
<comment type="caution">
    <text evidence="6">The sequence shown here is derived from an EMBL/GenBank/DDBJ whole genome shotgun (WGS) entry which is preliminary data.</text>
</comment>
<feature type="region of interest" description="Disordered" evidence="4">
    <location>
        <begin position="323"/>
        <end position="355"/>
    </location>
</feature>
<dbReference type="PROSITE" id="PS50102">
    <property type="entry name" value="RRM"/>
    <property type="match status" value="2"/>
</dbReference>
<dbReference type="InterPro" id="IPR034845">
    <property type="entry name" value="hnRNPA1_RRM1"/>
</dbReference>
<dbReference type="AlphaFoldDB" id="A0A8T2K8A4"/>
<dbReference type="GO" id="GO:0000398">
    <property type="term" value="P:mRNA splicing, via spliceosome"/>
    <property type="evidence" value="ECO:0007669"/>
    <property type="project" value="TreeGrafter"/>
</dbReference>
<reference evidence="6" key="1">
    <citation type="thesis" date="2020" institute="ProQuest LLC" country="789 East Eisenhower Parkway, Ann Arbor, MI, USA">
        <title>Comparative Genomics and Chromosome Evolution.</title>
        <authorList>
            <person name="Mudd A.B."/>
        </authorList>
    </citation>
    <scope>NUCLEOTIDE SEQUENCE</scope>
    <source>
        <strain evidence="6">Female2</strain>
        <tissue evidence="6">Blood</tissue>
    </source>
</reference>
<keyword evidence="7" id="KW-1185">Reference proteome</keyword>
<feature type="domain" description="RRM" evidence="5">
    <location>
        <begin position="105"/>
        <end position="184"/>
    </location>
</feature>
<evidence type="ECO:0000256" key="2">
    <source>
        <dbReference type="ARBA" id="ARBA00022884"/>
    </source>
</evidence>
<dbReference type="InterPro" id="IPR035979">
    <property type="entry name" value="RBD_domain_sf"/>
</dbReference>
<dbReference type="Pfam" id="PF00076">
    <property type="entry name" value="RRM_1"/>
    <property type="match status" value="2"/>
</dbReference>
<feature type="compositionally biased region" description="Gly residues" evidence="4">
    <location>
        <begin position="195"/>
        <end position="209"/>
    </location>
</feature>